<dbReference type="SUPFAM" id="SSF53328">
    <property type="entry name" value="Formyltransferase"/>
    <property type="match status" value="1"/>
</dbReference>
<feature type="binding site" evidence="4">
    <location>
        <position position="107"/>
    </location>
    <ligand>
        <name>(6R)-10-formyltetrahydrofolate</name>
        <dbReference type="ChEBI" id="CHEBI:195366"/>
    </ligand>
</feature>
<dbReference type="GO" id="GO:0004644">
    <property type="term" value="F:phosphoribosylglycinamide formyltransferase activity"/>
    <property type="evidence" value="ECO:0007669"/>
    <property type="project" value="UniProtKB-UniRule"/>
</dbReference>
<dbReference type="GO" id="GO:0005829">
    <property type="term" value="C:cytosol"/>
    <property type="evidence" value="ECO:0007669"/>
    <property type="project" value="TreeGrafter"/>
</dbReference>
<dbReference type="AlphaFoldDB" id="A0A2W5T4F3"/>
<evidence type="ECO:0000313" key="6">
    <source>
        <dbReference type="EMBL" id="PZR07036.1"/>
    </source>
</evidence>
<protein>
    <recommendedName>
        <fullName evidence="4">Phosphoribosylglycinamide formyltransferase</fullName>
        <ecNumber evidence="4">2.1.2.2</ecNumber>
    </recommendedName>
    <alternativeName>
        <fullName evidence="4">5'-phosphoribosylglycinamide transformylase</fullName>
    </alternativeName>
    <alternativeName>
        <fullName evidence="4">GAR transformylase</fullName>
        <shortName evidence="4">GART</shortName>
    </alternativeName>
</protein>
<keyword evidence="2 4" id="KW-0808">Transferase</keyword>
<comment type="similarity">
    <text evidence="4">Belongs to the GART family.</text>
</comment>
<dbReference type="UniPathway" id="UPA00074">
    <property type="reaction ID" value="UER00126"/>
</dbReference>
<organism evidence="6 7">
    <name type="scientific">Archangium gephyra</name>
    <dbReference type="NCBI Taxonomy" id="48"/>
    <lineage>
        <taxon>Bacteria</taxon>
        <taxon>Pseudomonadati</taxon>
        <taxon>Myxococcota</taxon>
        <taxon>Myxococcia</taxon>
        <taxon>Myxococcales</taxon>
        <taxon>Cystobacterineae</taxon>
        <taxon>Archangiaceae</taxon>
        <taxon>Archangium</taxon>
    </lineage>
</organism>
<evidence type="ECO:0000256" key="1">
    <source>
        <dbReference type="ARBA" id="ARBA00005054"/>
    </source>
</evidence>
<reference evidence="6 7" key="1">
    <citation type="submission" date="2017-08" db="EMBL/GenBank/DDBJ databases">
        <title>Infants hospitalized years apart are colonized by the same room-sourced microbial strains.</title>
        <authorList>
            <person name="Brooks B."/>
            <person name="Olm M.R."/>
            <person name="Firek B.A."/>
            <person name="Baker R."/>
            <person name="Thomas B.C."/>
            <person name="Morowitz M.J."/>
            <person name="Banfield J.F."/>
        </authorList>
    </citation>
    <scope>NUCLEOTIDE SEQUENCE [LARGE SCALE GENOMIC DNA]</scope>
    <source>
        <strain evidence="6">S2_003_000_R2_14</strain>
    </source>
</reference>
<comment type="pathway">
    <text evidence="1 4">Purine metabolism; IMP biosynthesis via de novo pathway; N(2)-formyl-N(1)-(5-phospho-D-ribosyl)glycinamide from N(1)-(5-phospho-D-ribosyl)glycinamide (10-formyl THF route): step 1/1.</text>
</comment>
<dbReference type="FunFam" id="3.40.50.170:FF:000007">
    <property type="entry name" value="Phosphoribosylglycinamide formyltransferase"/>
    <property type="match status" value="1"/>
</dbReference>
<comment type="catalytic activity">
    <reaction evidence="4">
        <text>N(1)-(5-phospho-beta-D-ribosyl)glycinamide + (6R)-10-formyltetrahydrofolate = N(2)-formyl-N(1)-(5-phospho-beta-D-ribosyl)glycinamide + (6S)-5,6,7,8-tetrahydrofolate + H(+)</text>
        <dbReference type="Rhea" id="RHEA:15053"/>
        <dbReference type="ChEBI" id="CHEBI:15378"/>
        <dbReference type="ChEBI" id="CHEBI:57453"/>
        <dbReference type="ChEBI" id="CHEBI:143788"/>
        <dbReference type="ChEBI" id="CHEBI:147286"/>
        <dbReference type="ChEBI" id="CHEBI:195366"/>
        <dbReference type="EC" id="2.1.2.2"/>
    </reaction>
</comment>
<name>A0A2W5T4F3_9BACT</name>
<evidence type="ECO:0000256" key="3">
    <source>
        <dbReference type="ARBA" id="ARBA00022755"/>
    </source>
</evidence>
<feature type="binding site" evidence="4">
    <location>
        <begin position="90"/>
        <end position="93"/>
    </location>
    <ligand>
        <name>(6R)-10-formyltetrahydrofolate</name>
        <dbReference type="ChEBI" id="CHEBI:195366"/>
    </ligand>
</feature>
<feature type="domain" description="Formyl transferase N-terminal" evidence="5">
    <location>
        <begin position="2"/>
        <end position="182"/>
    </location>
</feature>
<proteinExistence type="inferred from homology"/>
<feature type="binding site" evidence="4">
    <location>
        <begin position="12"/>
        <end position="14"/>
    </location>
    <ligand>
        <name>N(1)-(5-phospho-beta-D-ribosyl)glycinamide</name>
        <dbReference type="ChEBI" id="CHEBI:143788"/>
    </ligand>
</feature>
<feature type="active site" description="Proton donor" evidence="4">
    <location>
        <position position="109"/>
    </location>
</feature>
<dbReference type="HAMAP" id="MF_01930">
    <property type="entry name" value="PurN"/>
    <property type="match status" value="1"/>
</dbReference>
<dbReference type="CDD" id="cd08645">
    <property type="entry name" value="FMT_core_GART"/>
    <property type="match status" value="1"/>
</dbReference>
<sequence>MMRVAVLASGSGSNFQALVDAINVAGSAARVELLVCNVPGAKVIERAQQAGVEVVVIDHKTFTSRDDFDRAVAAAINERKIELVALAGYMRLVTPTFLAAFPGRVINIHPALLPSFPGLHAVRQAIEKGVRVTGVTVHFVDEGTDTGPIIAQAAVPVFATDDEASLATRVHAEEHKLYPRVVQAIARGQVTLEGRRVTMRESP</sequence>
<evidence type="ECO:0000256" key="2">
    <source>
        <dbReference type="ARBA" id="ARBA00022679"/>
    </source>
</evidence>
<dbReference type="InterPro" id="IPR004607">
    <property type="entry name" value="GART"/>
</dbReference>
<dbReference type="NCBIfam" id="TIGR00639">
    <property type="entry name" value="PurN"/>
    <property type="match status" value="1"/>
</dbReference>
<evidence type="ECO:0000256" key="4">
    <source>
        <dbReference type="HAMAP-Rule" id="MF_01930"/>
    </source>
</evidence>
<keyword evidence="3 4" id="KW-0658">Purine biosynthesis</keyword>
<comment type="function">
    <text evidence="4">Catalyzes the transfer of a formyl group from 10-formyltetrahydrofolate to 5-phospho-ribosyl-glycinamide (GAR), producing 5-phospho-ribosyl-N-formylglycinamide (FGAR) and tetrahydrofolate.</text>
</comment>
<dbReference type="PANTHER" id="PTHR43369">
    <property type="entry name" value="PHOSPHORIBOSYLGLYCINAMIDE FORMYLTRANSFERASE"/>
    <property type="match status" value="1"/>
</dbReference>
<comment type="caution">
    <text evidence="6">The sequence shown here is derived from an EMBL/GenBank/DDBJ whole genome shotgun (WGS) entry which is preliminary data.</text>
</comment>
<dbReference type="EC" id="2.1.2.2" evidence="4"/>
<dbReference type="InterPro" id="IPR002376">
    <property type="entry name" value="Formyl_transf_N"/>
</dbReference>
<feature type="binding site" evidence="4">
    <location>
        <position position="65"/>
    </location>
    <ligand>
        <name>(6R)-10-formyltetrahydrofolate</name>
        <dbReference type="ChEBI" id="CHEBI:195366"/>
    </ligand>
</feature>
<accession>A0A2W5T4F3</accession>
<evidence type="ECO:0000259" key="5">
    <source>
        <dbReference type="Pfam" id="PF00551"/>
    </source>
</evidence>
<dbReference type="Gene3D" id="3.40.50.170">
    <property type="entry name" value="Formyl transferase, N-terminal domain"/>
    <property type="match status" value="1"/>
</dbReference>
<gene>
    <name evidence="4" type="primary">purN</name>
    <name evidence="6" type="ORF">DI536_28680</name>
</gene>
<dbReference type="Pfam" id="PF00551">
    <property type="entry name" value="Formyl_trans_N"/>
    <property type="match status" value="1"/>
</dbReference>
<dbReference type="GO" id="GO:0006189">
    <property type="term" value="P:'de novo' IMP biosynthetic process"/>
    <property type="evidence" value="ECO:0007669"/>
    <property type="project" value="UniProtKB-UniRule"/>
</dbReference>
<dbReference type="PANTHER" id="PTHR43369:SF2">
    <property type="entry name" value="PHOSPHORIBOSYLGLYCINAMIDE FORMYLTRANSFERASE"/>
    <property type="match status" value="1"/>
</dbReference>
<dbReference type="Proteomes" id="UP000249061">
    <property type="component" value="Unassembled WGS sequence"/>
</dbReference>
<feature type="site" description="Raises pKa of active site His" evidence="4">
    <location>
        <position position="145"/>
    </location>
</feature>
<evidence type="ECO:0000313" key="7">
    <source>
        <dbReference type="Proteomes" id="UP000249061"/>
    </source>
</evidence>
<dbReference type="InterPro" id="IPR036477">
    <property type="entry name" value="Formyl_transf_N_sf"/>
</dbReference>
<dbReference type="EMBL" id="QFQP01000034">
    <property type="protein sequence ID" value="PZR07036.1"/>
    <property type="molecule type" value="Genomic_DNA"/>
</dbReference>